<keyword evidence="6" id="KW-0325">Glycoprotein</keyword>
<dbReference type="Proteomes" id="UP000815677">
    <property type="component" value="Unassembled WGS sequence"/>
</dbReference>
<sequence>MAEHYRTVKIRGPQGAAALAQSMGGGLVIQGGVGGVGGRGGPGVRSGTTGTSQPASVHMDVVVNLSDLRFPIRQFCELYQLGSEAQQTLELNGFSSVESLVDEGGSVLPLVGLAEDEVVKIHAAVYSLLAAFAVAHAELGRRNSTGLTDAVTWDTHSLFIHGQRTFILSAEFHPWRLPGNPALWADVFQKIKANGFNTVSFYVSWAMHFPTPHTNGMQGDFEAGTYRDIELFIQEAQNAGLWLIARPGPYINKETTGGGFPGWVGNNAGALRTNASDYTQAYMPYLNAISKIIAKHQITNGGPIILVQAENEFSQGTTQSPYMQTIINTYRANGIVIPTTHNDQHGGLNGNYSPDKTTEGAVNIYCGDSYPQGANSWAQVQAVYYSNHEAVAQSNPLCLAEFGGGYLIEWGPGTFGGTGFEKYSNPTTGLTNADYENIFYKDTYAQTATILNIYMTFGGTNWGGTAAPVSYTSYDYGGGINENRVALAKMNEMRLQGLFLRVSRDLLGATLIANGTNYTTTALVHTAELINLQTRAGFYVLRHQDSTSTALTTTQVTVQTSLGALLIPKSGVLTFNGRDSKIVVTDYVFGEHRTTLLYSTAEIMTWTTIDQTDYVVLYAEAGESGETAFLFSTAPRVALSHPATGVTSTFANGTLTLNYVLNGSTFVTISEGNTKIVVILLDKATANQWHAPIVPGKGAFRNYFSIGSNETVLVSGPYVLRTAAISGRTLSLTGDVNGTTPIEIVASSSILIVEWNGVPLWTTHTSRGTLAAQIGGAKPIALPVLKNWKVSGSLPEINPDFDDSSFTIADQTKTNYTNFLPLATNGGPFVLYAQQYGFYGNHLIFRGRFNSSGTETGVNLTVQYGFAGGYSAWLNGVFLGSAQGAQTVSSSANTWAFPSGALRANATNVLVVFQDNTGIVETSTSSGKEPRGIRGYALVGANTQFTSWTVQGNLGGAGANPDTYRGYLNEGALYAERIGAHLPGFPDASWHSGSPLNGVSQAGINFYRTTFDFPVPTGLDAPIRLSITRNSTAVSPNFRVQIYLNGYQLGKYYNSIGPQELFVLPAGILRRHSTNTLGLMVWAMDATGAVIEDIGIISDGFYSTSLQFVDYQTPDYEEQRRLRPAPVFSPPM</sequence>
<dbReference type="SUPFAM" id="SSF51445">
    <property type="entry name" value="(Trans)glycosidases"/>
    <property type="match status" value="1"/>
</dbReference>
<evidence type="ECO:0000256" key="2">
    <source>
        <dbReference type="ARBA" id="ARBA00009809"/>
    </source>
</evidence>
<evidence type="ECO:0000256" key="9">
    <source>
        <dbReference type="RuleBase" id="RU003679"/>
    </source>
</evidence>
<dbReference type="Gene3D" id="3.20.20.80">
    <property type="entry name" value="Glycosidases"/>
    <property type="match status" value="1"/>
</dbReference>
<evidence type="ECO:0000313" key="12">
    <source>
        <dbReference type="Proteomes" id="UP000815677"/>
    </source>
</evidence>
<dbReference type="InterPro" id="IPR018954">
    <property type="entry name" value="Betagal_dom2"/>
</dbReference>
<gene>
    <name evidence="11" type="ORF">MCHLO_07828</name>
</gene>
<dbReference type="InterPro" id="IPR025300">
    <property type="entry name" value="BetaGal_jelly_roll_dom"/>
</dbReference>
<evidence type="ECO:0000313" key="11">
    <source>
        <dbReference type="EMBL" id="GAT50606.1"/>
    </source>
</evidence>
<accession>A0ABQ0LL15</accession>
<dbReference type="Pfam" id="PF01301">
    <property type="entry name" value="Glyco_hydro_35"/>
    <property type="match status" value="1"/>
</dbReference>
<evidence type="ECO:0000256" key="6">
    <source>
        <dbReference type="ARBA" id="ARBA00023180"/>
    </source>
</evidence>
<dbReference type="InterPro" id="IPR001944">
    <property type="entry name" value="Glycoside_Hdrlase_35"/>
</dbReference>
<evidence type="ECO:0000256" key="5">
    <source>
        <dbReference type="ARBA" id="ARBA00022801"/>
    </source>
</evidence>
<comment type="catalytic activity">
    <reaction evidence="1 8">
        <text>Hydrolysis of terminal non-reducing beta-D-galactose residues in beta-D-galactosides.</text>
        <dbReference type="EC" id="3.2.1.23"/>
    </reaction>
</comment>
<dbReference type="Pfam" id="PF13364">
    <property type="entry name" value="BetaGal_ABD2"/>
    <property type="match status" value="2"/>
</dbReference>
<dbReference type="Gene3D" id="2.60.120.260">
    <property type="entry name" value="Galactose-binding domain-like"/>
    <property type="match status" value="2"/>
</dbReference>
<dbReference type="SMART" id="SM01029">
    <property type="entry name" value="BetaGal_dom2"/>
    <property type="match status" value="1"/>
</dbReference>
<name>A0ABQ0LL15_MYCCL</name>
<dbReference type="PROSITE" id="PS01182">
    <property type="entry name" value="GLYCOSYL_HYDROL_F35"/>
    <property type="match status" value="1"/>
</dbReference>
<evidence type="ECO:0000259" key="10">
    <source>
        <dbReference type="SMART" id="SM01029"/>
    </source>
</evidence>
<dbReference type="SUPFAM" id="SSF49785">
    <property type="entry name" value="Galactose-binding domain-like"/>
    <property type="match status" value="2"/>
</dbReference>
<dbReference type="InterPro" id="IPR031330">
    <property type="entry name" value="Gly_Hdrlase_35_cat"/>
</dbReference>
<dbReference type="PANTHER" id="PTHR23421">
    <property type="entry name" value="BETA-GALACTOSIDASE RELATED"/>
    <property type="match status" value="1"/>
</dbReference>
<evidence type="ECO:0000256" key="4">
    <source>
        <dbReference type="ARBA" id="ARBA00022729"/>
    </source>
</evidence>
<dbReference type="InterPro" id="IPR017853">
    <property type="entry name" value="GH"/>
</dbReference>
<dbReference type="Gene3D" id="2.60.390.10">
    <property type="entry name" value="Beta-galactosidase, domain 3"/>
    <property type="match status" value="1"/>
</dbReference>
<keyword evidence="4" id="KW-0732">Signal</keyword>
<evidence type="ECO:0000256" key="7">
    <source>
        <dbReference type="ARBA" id="ARBA00023295"/>
    </source>
</evidence>
<evidence type="ECO:0000256" key="3">
    <source>
        <dbReference type="ARBA" id="ARBA00012756"/>
    </source>
</evidence>
<dbReference type="SUPFAM" id="SSF117100">
    <property type="entry name" value="Beta-galactosidase LacA, domain 3"/>
    <property type="match status" value="1"/>
</dbReference>
<comment type="similarity">
    <text evidence="2 9">Belongs to the glycosyl hydrolase 35 family.</text>
</comment>
<dbReference type="InterPro" id="IPR008979">
    <property type="entry name" value="Galactose-bd-like_sf"/>
</dbReference>
<dbReference type="InterPro" id="IPR025972">
    <property type="entry name" value="BetaGal_dom3"/>
</dbReference>
<dbReference type="Gene3D" id="2.102.20.10">
    <property type="entry name" value="Beta-galactosidase, domain 2"/>
    <property type="match status" value="1"/>
</dbReference>
<dbReference type="EC" id="3.2.1.23" evidence="3 8"/>
<dbReference type="EMBL" id="DF846523">
    <property type="protein sequence ID" value="GAT50606.1"/>
    <property type="molecule type" value="Genomic_DNA"/>
</dbReference>
<protein>
    <recommendedName>
        <fullName evidence="3 8">Beta-galactosidase</fullName>
        <ecNumber evidence="3 8">3.2.1.23</ecNumber>
    </recommendedName>
</protein>
<proteinExistence type="inferred from homology"/>
<feature type="domain" description="Beta-galactosidase" evidence="10">
    <location>
        <begin position="505"/>
        <end position="689"/>
    </location>
</feature>
<dbReference type="Pfam" id="PF13363">
    <property type="entry name" value="BetaGal_dom3"/>
    <property type="match status" value="1"/>
</dbReference>
<dbReference type="InterPro" id="IPR019801">
    <property type="entry name" value="Glyco_hydro_35_CS"/>
</dbReference>
<keyword evidence="12" id="KW-1185">Reference proteome</keyword>
<evidence type="ECO:0000256" key="1">
    <source>
        <dbReference type="ARBA" id="ARBA00001412"/>
    </source>
</evidence>
<reference evidence="11" key="1">
    <citation type="submission" date="2014-09" db="EMBL/GenBank/DDBJ databases">
        <title>Genome sequence of the luminous mushroom Mycena chlorophos for searching fungal bioluminescence genes.</title>
        <authorList>
            <person name="Tanaka Y."/>
            <person name="Kasuga D."/>
            <person name="Oba Y."/>
            <person name="Hase S."/>
            <person name="Sato K."/>
            <person name="Oba Y."/>
            <person name="Sakakibara Y."/>
        </authorList>
    </citation>
    <scope>NUCLEOTIDE SEQUENCE</scope>
</reference>
<evidence type="ECO:0000256" key="8">
    <source>
        <dbReference type="RuleBase" id="RU000675"/>
    </source>
</evidence>
<dbReference type="InterPro" id="IPR037110">
    <property type="entry name" value="Betagal_dom2_sf"/>
</dbReference>
<dbReference type="SUPFAM" id="SSF51011">
    <property type="entry name" value="Glycosyl hydrolase domain"/>
    <property type="match status" value="1"/>
</dbReference>
<dbReference type="Pfam" id="PF10435">
    <property type="entry name" value="BetaGal_dom2"/>
    <property type="match status" value="1"/>
</dbReference>
<organism evidence="11 12">
    <name type="scientific">Mycena chlorophos</name>
    <name type="common">Agaric fungus</name>
    <name type="synonym">Agaricus chlorophos</name>
    <dbReference type="NCBI Taxonomy" id="658473"/>
    <lineage>
        <taxon>Eukaryota</taxon>
        <taxon>Fungi</taxon>
        <taxon>Dikarya</taxon>
        <taxon>Basidiomycota</taxon>
        <taxon>Agaricomycotina</taxon>
        <taxon>Agaricomycetes</taxon>
        <taxon>Agaricomycetidae</taxon>
        <taxon>Agaricales</taxon>
        <taxon>Marasmiineae</taxon>
        <taxon>Mycenaceae</taxon>
        <taxon>Mycena</taxon>
    </lineage>
</organism>
<dbReference type="GO" id="GO:0016787">
    <property type="term" value="F:hydrolase activity"/>
    <property type="evidence" value="ECO:0007669"/>
    <property type="project" value="UniProtKB-KW"/>
</dbReference>
<dbReference type="InterPro" id="IPR036833">
    <property type="entry name" value="BetaGal_dom3_sf"/>
</dbReference>
<keyword evidence="5 8" id="KW-0378">Hydrolase</keyword>
<keyword evidence="7 8" id="KW-0326">Glycosidase</keyword>
<dbReference type="PRINTS" id="PR00742">
    <property type="entry name" value="GLHYDRLASE35"/>
</dbReference>